<keyword evidence="2" id="KW-0472">Membrane</keyword>
<proteinExistence type="predicted"/>
<evidence type="ECO:0008006" key="4">
    <source>
        <dbReference type="Google" id="ProtNLM"/>
    </source>
</evidence>
<name>A0A645I0K4_9ZZZZ</name>
<accession>A0A645I0K4</accession>
<keyword evidence="2" id="KW-0812">Transmembrane</keyword>
<comment type="caution">
    <text evidence="3">The sequence shown here is derived from an EMBL/GenBank/DDBJ whole genome shotgun (WGS) entry which is preliminary data.</text>
</comment>
<reference evidence="3" key="1">
    <citation type="submission" date="2019-08" db="EMBL/GenBank/DDBJ databases">
        <authorList>
            <person name="Kucharzyk K."/>
            <person name="Murdoch R.W."/>
            <person name="Higgins S."/>
            <person name="Loffler F."/>
        </authorList>
    </citation>
    <scope>NUCLEOTIDE SEQUENCE</scope>
</reference>
<keyword evidence="2" id="KW-1133">Transmembrane helix</keyword>
<feature type="transmembrane region" description="Helical" evidence="2">
    <location>
        <begin position="32"/>
        <end position="50"/>
    </location>
</feature>
<evidence type="ECO:0000256" key="2">
    <source>
        <dbReference type="SAM" id="Phobius"/>
    </source>
</evidence>
<evidence type="ECO:0000313" key="3">
    <source>
        <dbReference type="EMBL" id="MPN44805.1"/>
    </source>
</evidence>
<dbReference type="AlphaFoldDB" id="A0A645I0K4"/>
<organism evidence="3">
    <name type="scientific">bioreactor metagenome</name>
    <dbReference type="NCBI Taxonomy" id="1076179"/>
    <lineage>
        <taxon>unclassified sequences</taxon>
        <taxon>metagenomes</taxon>
        <taxon>ecological metagenomes</taxon>
    </lineage>
</organism>
<feature type="transmembrane region" description="Helical" evidence="2">
    <location>
        <begin position="7"/>
        <end position="26"/>
    </location>
</feature>
<sequence length="72" mass="7502">MVSSKAALILSMEAVFASLFSVLLGYEHFMATLAVGGGIIIASIVILEAGRKQSLSPSSLPDKQIETAAPRP</sequence>
<dbReference type="EMBL" id="VSSQ01104216">
    <property type="protein sequence ID" value="MPN44805.1"/>
    <property type="molecule type" value="Genomic_DNA"/>
</dbReference>
<gene>
    <name evidence="3" type="ORF">SDC9_192372</name>
</gene>
<feature type="region of interest" description="Disordered" evidence="1">
    <location>
        <begin position="53"/>
        <end position="72"/>
    </location>
</feature>
<evidence type="ECO:0000256" key="1">
    <source>
        <dbReference type="SAM" id="MobiDB-lite"/>
    </source>
</evidence>
<protein>
    <recommendedName>
        <fullName evidence="4">EamA domain-containing protein</fullName>
    </recommendedName>
</protein>